<evidence type="ECO:0000313" key="13">
    <source>
        <dbReference type="EMBL" id="ETV91445.1"/>
    </source>
</evidence>
<dbReference type="EMBL" id="KI914010">
    <property type="protein sequence ID" value="ETV91445.1"/>
    <property type="molecule type" value="Genomic_DNA"/>
</dbReference>
<keyword evidence="6" id="KW-0326">Glycosidase</keyword>
<dbReference type="VEuPathDB" id="FungiDB:H310_13988"/>
<keyword evidence="4 9" id="KW-0732">Signal</keyword>
<evidence type="ECO:0000256" key="6">
    <source>
        <dbReference type="ARBA" id="ARBA00023295"/>
    </source>
</evidence>
<keyword evidence="5" id="KW-0378">Hydrolase</keyword>
<dbReference type="AlphaFoldDB" id="A0A024TBD4"/>
<sequence length="423" mass="45515">MQLLASLFVAGAAVASNAAVAVQANAPPSTMSCSTIQHHADYKGNDIRSIKRETVNDCCADCAAAPDCVVAVWYEGTCWLKNVVGTRTLLGNSTAVFPQRSNDRTSPSGLTEATTQSLPLKNIQAGYAYAKGHRQGTYKMVTELRGCQTRVEMSAGPIAPYHEDVTFVFRGPMDIYNIAIFQPAKSKTWSRVSSYSRTSATNLVFMNNGNPQKYKGLSPQGYATADGRGFAPEEPTPFRGRLDDGSNPSNRYGGPGNTTGVEVNIMQRQRCTRDVCKGYFDQAYGARGWSGSKVFVAKVKMDGVHGLPAIWALNSQVVRANQYGCNCRGRADPGGCGELDIAEAIQRGSSALSTHNYWLDANPSDGHDTWTTRPTNEPATFVAILDESSGVIKVLRLGGDDFAAFDVDAISADAMNALIQHPI</sequence>
<dbReference type="PANTHER" id="PTHR31737">
    <property type="entry name" value="PROTEIN TOS1"/>
    <property type="match status" value="1"/>
</dbReference>
<dbReference type="Pfam" id="PF10290">
    <property type="entry name" value="YJL171C_Tos1_N"/>
    <property type="match status" value="1"/>
</dbReference>
<dbReference type="EC" id="3.2.1.39" evidence="3"/>
<comment type="catalytic activity">
    <reaction evidence="1">
        <text>Hydrolysis of (1-&gt;3)-beta-D-glucosidic linkages in (1-&gt;3)-beta-D-glucans.</text>
        <dbReference type="EC" id="3.2.1.39"/>
    </reaction>
</comment>
<evidence type="ECO:0000256" key="4">
    <source>
        <dbReference type="ARBA" id="ARBA00022729"/>
    </source>
</evidence>
<evidence type="ECO:0000259" key="11">
    <source>
        <dbReference type="Pfam" id="PF10290"/>
    </source>
</evidence>
<evidence type="ECO:0000256" key="5">
    <source>
        <dbReference type="ARBA" id="ARBA00022801"/>
    </source>
</evidence>
<dbReference type="InterPro" id="IPR018807">
    <property type="entry name" value="YJL171C/Tos1_N"/>
</dbReference>
<dbReference type="PANTHER" id="PTHR31737:SF2">
    <property type="entry name" value="PROTEIN TOS1"/>
    <property type="match status" value="1"/>
</dbReference>
<dbReference type="GO" id="GO:0071555">
    <property type="term" value="P:cell wall organization"/>
    <property type="evidence" value="ECO:0007669"/>
    <property type="project" value="UniProtKB-KW"/>
</dbReference>
<evidence type="ECO:0000259" key="10">
    <source>
        <dbReference type="Pfam" id="PF10287"/>
    </source>
</evidence>
<reference evidence="13" key="1">
    <citation type="submission" date="2013-12" db="EMBL/GenBank/DDBJ databases">
        <title>The Genome Sequence of Aphanomyces invadans NJM9701.</title>
        <authorList>
            <consortium name="The Broad Institute Genomics Platform"/>
            <person name="Russ C."/>
            <person name="Tyler B."/>
            <person name="van West P."/>
            <person name="Dieguez-Uribeondo J."/>
            <person name="Young S.K."/>
            <person name="Zeng Q."/>
            <person name="Gargeya S."/>
            <person name="Fitzgerald M."/>
            <person name="Abouelleil A."/>
            <person name="Alvarado L."/>
            <person name="Chapman S.B."/>
            <person name="Gainer-Dewar J."/>
            <person name="Goldberg J."/>
            <person name="Griggs A."/>
            <person name="Gujja S."/>
            <person name="Hansen M."/>
            <person name="Howarth C."/>
            <person name="Imamovic A."/>
            <person name="Ireland A."/>
            <person name="Larimer J."/>
            <person name="McCowan C."/>
            <person name="Murphy C."/>
            <person name="Pearson M."/>
            <person name="Poon T.W."/>
            <person name="Priest M."/>
            <person name="Roberts A."/>
            <person name="Saif S."/>
            <person name="Shea T."/>
            <person name="Sykes S."/>
            <person name="Wortman J."/>
            <person name="Nusbaum C."/>
            <person name="Birren B."/>
        </authorList>
    </citation>
    <scope>NUCLEOTIDE SEQUENCE [LARGE SCALE GENOMIC DNA]</scope>
    <source>
        <strain evidence="13">NJM9701</strain>
    </source>
</reference>
<evidence type="ECO:0000256" key="1">
    <source>
        <dbReference type="ARBA" id="ARBA00000382"/>
    </source>
</evidence>
<name>A0A024TBD4_9STRA</name>
<feature type="domain" description="Cell wall protein YJL171C/Tos1 C-terminal" evidence="10">
    <location>
        <begin position="188"/>
        <end position="416"/>
    </location>
</feature>
<evidence type="ECO:0000256" key="9">
    <source>
        <dbReference type="SAM" id="SignalP"/>
    </source>
</evidence>
<proteinExistence type="inferred from homology"/>
<organism evidence="13">
    <name type="scientific">Aphanomyces invadans</name>
    <dbReference type="NCBI Taxonomy" id="157072"/>
    <lineage>
        <taxon>Eukaryota</taxon>
        <taxon>Sar</taxon>
        <taxon>Stramenopiles</taxon>
        <taxon>Oomycota</taxon>
        <taxon>Saprolegniomycetes</taxon>
        <taxon>Saprolegniales</taxon>
        <taxon>Verrucalvaceae</taxon>
        <taxon>Aphanomyces</taxon>
    </lineage>
</organism>
<evidence type="ECO:0000256" key="7">
    <source>
        <dbReference type="ARBA" id="ARBA00023316"/>
    </source>
</evidence>
<dbReference type="STRING" id="157072.A0A024TBD4"/>
<feature type="region of interest" description="Disordered" evidence="8">
    <location>
        <begin position="229"/>
        <end position="260"/>
    </location>
</feature>
<evidence type="ECO:0000256" key="8">
    <source>
        <dbReference type="SAM" id="MobiDB-lite"/>
    </source>
</evidence>
<dbReference type="OrthoDB" id="118256at2759"/>
<dbReference type="eggNOG" id="ENOG502QSI7">
    <property type="taxonomic scope" value="Eukaryota"/>
</dbReference>
<dbReference type="GO" id="GO:0042973">
    <property type="term" value="F:glucan endo-1,3-beta-D-glucosidase activity"/>
    <property type="evidence" value="ECO:0007669"/>
    <property type="project" value="UniProtKB-EC"/>
</dbReference>
<dbReference type="Pfam" id="PF14295">
    <property type="entry name" value="PAN_4"/>
    <property type="match status" value="1"/>
</dbReference>
<dbReference type="InterPro" id="IPR018805">
    <property type="entry name" value="YJL171C/Tos1_C"/>
</dbReference>
<evidence type="ECO:0000259" key="12">
    <source>
        <dbReference type="Pfam" id="PF14295"/>
    </source>
</evidence>
<dbReference type="Pfam" id="PF10287">
    <property type="entry name" value="YJL171C_Tos1_C"/>
    <property type="match status" value="1"/>
</dbReference>
<gene>
    <name evidence="13" type="ORF">H310_13988</name>
</gene>
<dbReference type="RefSeq" id="XP_008879897.1">
    <property type="nucleotide sequence ID" value="XM_008881675.1"/>
</dbReference>
<feature type="domain" description="Cell wall protein YJL171C/Tos1 N-terminal" evidence="11">
    <location>
        <begin position="131"/>
        <end position="182"/>
    </location>
</feature>
<feature type="chain" id="PRO_5012859125" description="glucan endo-1,3-beta-D-glucosidase" evidence="9">
    <location>
        <begin position="16"/>
        <end position="423"/>
    </location>
</feature>
<evidence type="ECO:0000256" key="3">
    <source>
        <dbReference type="ARBA" id="ARBA00012780"/>
    </source>
</evidence>
<evidence type="ECO:0000256" key="2">
    <source>
        <dbReference type="ARBA" id="ARBA00006055"/>
    </source>
</evidence>
<accession>A0A024TBD4</accession>
<comment type="similarity">
    <text evidence="2">Belongs to the PGA52 family.</text>
</comment>
<dbReference type="GeneID" id="20091038"/>
<feature type="domain" description="Apple" evidence="12">
    <location>
        <begin position="40"/>
        <end position="81"/>
    </location>
</feature>
<feature type="signal peptide" evidence="9">
    <location>
        <begin position="1"/>
        <end position="15"/>
    </location>
</feature>
<dbReference type="Gene3D" id="3.50.4.10">
    <property type="entry name" value="Hepatocyte Growth Factor"/>
    <property type="match status" value="1"/>
</dbReference>
<dbReference type="InterPro" id="IPR003609">
    <property type="entry name" value="Pan_app"/>
</dbReference>
<keyword evidence="7" id="KW-0961">Cell wall biogenesis/degradation</keyword>
<protein>
    <recommendedName>
        <fullName evidence="3">glucan endo-1,3-beta-D-glucosidase</fullName>
        <ecNumber evidence="3">3.2.1.39</ecNumber>
    </recommendedName>
</protein>